<comment type="caution">
    <text evidence="1">The sequence shown here is derived from an EMBL/GenBank/DDBJ whole genome shotgun (WGS) entry which is preliminary data.</text>
</comment>
<proteinExistence type="predicted"/>
<sequence>MIPKIIHYCWFGKGQKDKKIQHCIESWKRHLSEYEIIEWNEENFDINSNEYCQEAYKNGKWAFVSDYVRLYALYNHGGIYFDTDVEVFKDLECFLEYPVFLGFHSHDSILTAVMGAEAKNKFIELLLDKYNGKKFLVNGQMDMTINNRLITDVCVDKFNLRLDDSNQLLNGDIHVFNSGYFANCNGSVKEINYTVHHGDGSWYSYDKIVNELKSYKKYYFCLLQLMNYELEGKVINRNIKNSKVAIYGNGKLGQLLFKILKNDEITPICIIDKDKNFQMYEQTPIISLNEINNYNIDCIIITPIPYMDEIINDISNIKNNLKIISIEDIYEGN</sequence>
<name>A0ACB5R8L4_9CLOT</name>
<evidence type="ECO:0000313" key="1">
    <source>
        <dbReference type="EMBL" id="GKX65534.1"/>
    </source>
</evidence>
<dbReference type="EMBL" id="BROD01000001">
    <property type="protein sequence ID" value="GKX65534.1"/>
    <property type="molecule type" value="Genomic_DNA"/>
</dbReference>
<reference evidence="1" key="1">
    <citation type="journal article" date="2025" name="Int. J. Syst. Evol. Microbiol.">
        <title>Inconstantimicrobium mannanitabidum sp. nov., a novel member of the family Clostridiaceae isolated from anoxic soil under the treatment of reductive soil disinfestation.</title>
        <authorList>
            <person name="Ueki A."/>
            <person name="Tonouchi A."/>
            <person name="Honma S."/>
            <person name="Kaku N."/>
            <person name="Ueki K."/>
        </authorList>
    </citation>
    <scope>NUCLEOTIDE SEQUENCE</scope>
    <source>
        <strain evidence="1">TW13</strain>
    </source>
</reference>
<organism evidence="1 2">
    <name type="scientific">Inconstantimicrobium mannanitabidum</name>
    <dbReference type="NCBI Taxonomy" id="1604901"/>
    <lineage>
        <taxon>Bacteria</taxon>
        <taxon>Bacillati</taxon>
        <taxon>Bacillota</taxon>
        <taxon>Clostridia</taxon>
        <taxon>Eubacteriales</taxon>
        <taxon>Clostridiaceae</taxon>
        <taxon>Inconstantimicrobium</taxon>
    </lineage>
</organism>
<protein>
    <submittedName>
        <fullName evidence="1">Uncharacterized protein</fullName>
    </submittedName>
</protein>
<dbReference type="Proteomes" id="UP001058074">
    <property type="component" value="Unassembled WGS sequence"/>
</dbReference>
<evidence type="ECO:0000313" key="2">
    <source>
        <dbReference type="Proteomes" id="UP001058074"/>
    </source>
</evidence>
<gene>
    <name evidence="1" type="ORF">rsdtw13_07920</name>
</gene>
<accession>A0ACB5R8L4</accession>
<keyword evidence="2" id="KW-1185">Reference proteome</keyword>